<dbReference type="EMBL" id="JBHRSB010000006">
    <property type="protein sequence ID" value="MFC3002118.1"/>
    <property type="molecule type" value="Genomic_DNA"/>
</dbReference>
<dbReference type="InterPro" id="IPR002641">
    <property type="entry name" value="PNPLA_dom"/>
</dbReference>
<evidence type="ECO:0000313" key="5">
    <source>
        <dbReference type="Proteomes" id="UP001595420"/>
    </source>
</evidence>
<keyword evidence="1 2" id="KW-0443">Lipid metabolism</keyword>
<dbReference type="Gene3D" id="3.40.1090.10">
    <property type="entry name" value="Cytosolic phospholipase A2 catalytic domain"/>
    <property type="match status" value="1"/>
</dbReference>
<keyword evidence="5" id="KW-1185">Reference proteome</keyword>
<gene>
    <name evidence="4" type="ORF">ACFOD3_19600</name>
</gene>
<dbReference type="Proteomes" id="UP001595420">
    <property type="component" value="Unassembled WGS sequence"/>
</dbReference>
<keyword evidence="2" id="KW-0442">Lipid degradation</keyword>
<evidence type="ECO:0000259" key="3">
    <source>
        <dbReference type="PROSITE" id="PS51635"/>
    </source>
</evidence>
<feature type="short sequence motif" description="GXSXG" evidence="2">
    <location>
        <begin position="132"/>
        <end position="136"/>
    </location>
</feature>
<evidence type="ECO:0000256" key="2">
    <source>
        <dbReference type="PROSITE-ProRule" id="PRU01161"/>
    </source>
</evidence>
<keyword evidence="2" id="KW-0378">Hydrolase</keyword>
<feature type="short sequence motif" description="DGA/G" evidence="2">
    <location>
        <begin position="282"/>
        <end position="284"/>
    </location>
</feature>
<name>A0ABV7C051_9PROT</name>
<protein>
    <submittedName>
        <fullName evidence="4">Patatin-like phospholipase family protein</fullName>
    </submittedName>
</protein>
<evidence type="ECO:0000313" key="4">
    <source>
        <dbReference type="EMBL" id="MFC3002118.1"/>
    </source>
</evidence>
<feature type="short sequence motif" description="GXGXXG" evidence="2">
    <location>
        <begin position="103"/>
        <end position="108"/>
    </location>
</feature>
<feature type="domain" description="PNPLA" evidence="3">
    <location>
        <begin position="99"/>
        <end position="295"/>
    </location>
</feature>
<evidence type="ECO:0000256" key="1">
    <source>
        <dbReference type="ARBA" id="ARBA00023098"/>
    </source>
</evidence>
<feature type="active site" description="Nucleophile" evidence="2">
    <location>
        <position position="134"/>
    </location>
</feature>
<comment type="caution">
    <text evidence="4">The sequence shown here is derived from an EMBL/GenBank/DDBJ whole genome shotgun (WGS) entry which is preliminary data.</text>
</comment>
<reference evidence="5" key="1">
    <citation type="journal article" date="2019" name="Int. J. Syst. Evol. Microbiol.">
        <title>The Global Catalogue of Microorganisms (GCM) 10K type strain sequencing project: providing services to taxonomists for standard genome sequencing and annotation.</title>
        <authorList>
            <consortium name="The Broad Institute Genomics Platform"/>
            <consortium name="The Broad Institute Genome Sequencing Center for Infectious Disease"/>
            <person name="Wu L."/>
            <person name="Ma J."/>
        </authorList>
    </citation>
    <scope>NUCLEOTIDE SEQUENCE [LARGE SCALE GENOMIC DNA]</scope>
    <source>
        <strain evidence="5">CGMCC 1.16855</strain>
    </source>
</reference>
<dbReference type="SUPFAM" id="SSF52151">
    <property type="entry name" value="FabD/lysophospholipase-like"/>
    <property type="match status" value="1"/>
</dbReference>
<sequence>MSASPIAHHRSQPDRTVGMALAVVLLLAASLLSGCASIVRLDPPPSSLATDLPVLGVSNARFWPDGPPYALNREGALMAQLGRAAQGPQRDSPSEVHFLALSGGGDNGAFGAGLLNGWTQAGNRPEFTVVTGISAGALIAPFAFLGPAFDAPLREVFTPAARADVLRLGGWLATAFSLVFGEAVADTSPLYSLIERHADEAMLRAIAREYRRGRLLLIGTTNLDLQRPVVWNIGAIAASGHPGALDLFRRILLASASIPGAFPPVLVNIEHEGRMFQEMHVDGGASVQVFFYPPSMQLRDIDRAGSGQRRRVIHVVRNGRIDLEGATVARGVMSITGRSASTLLHFSGINDINRIYLTALRDGLGFRVAYIGTDFRAPRSGPFDPEFMKALFEYGRATGMSGTAWATAPPLATTSTAGQLGLAAAR</sequence>
<accession>A0ABV7C051</accession>
<dbReference type="PROSITE" id="PS51635">
    <property type="entry name" value="PNPLA"/>
    <property type="match status" value="1"/>
</dbReference>
<dbReference type="Pfam" id="PF01734">
    <property type="entry name" value="Patatin"/>
    <property type="match status" value="1"/>
</dbReference>
<feature type="active site" description="Proton acceptor" evidence="2">
    <location>
        <position position="282"/>
    </location>
</feature>
<dbReference type="InterPro" id="IPR016035">
    <property type="entry name" value="Acyl_Trfase/lysoPLipase"/>
</dbReference>
<organism evidence="4 5">
    <name type="scientific">Falsiroseomonas tokyonensis</name>
    <dbReference type="NCBI Taxonomy" id="430521"/>
    <lineage>
        <taxon>Bacteria</taxon>
        <taxon>Pseudomonadati</taxon>
        <taxon>Pseudomonadota</taxon>
        <taxon>Alphaproteobacteria</taxon>
        <taxon>Acetobacterales</taxon>
        <taxon>Roseomonadaceae</taxon>
        <taxon>Falsiroseomonas</taxon>
    </lineage>
</organism>
<proteinExistence type="predicted"/>